<comment type="caution">
    <text evidence="1">The sequence shown here is derived from an EMBL/GenBank/DDBJ whole genome shotgun (WGS) entry which is preliminary data.</text>
</comment>
<keyword evidence="2" id="KW-1185">Reference proteome</keyword>
<organism evidence="1 2">
    <name type="scientific">Stenotrophomonas hibiscicola</name>
    <dbReference type="NCBI Taxonomy" id="86189"/>
    <lineage>
        <taxon>Bacteria</taxon>
        <taxon>Pseudomonadati</taxon>
        <taxon>Pseudomonadota</taxon>
        <taxon>Gammaproteobacteria</taxon>
        <taxon>Lysobacterales</taxon>
        <taxon>Lysobacteraceae</taxon>
        <taxon>Stenotrophomonas</taxon>
        <taxon>Stenotrophomonas maltophilia group</taxon>
    </lineage>
</organism>
<protein>
    <submittedName>
        <fullName evidence="1">Uncharacterized protein</fullName>
    </submittedName>
</protein>
<proteinExistence type="predicted"/>
<accession>A0ABV0C5D7</accession>
<evidence type="ECO:0000313" key="2">
    <source>
        <dbReference type="Proteomes" id="UP001400166"/>
    </source>
</evidence>
<gene>
    <name evidence="1" type="ORF">ABE587_00170</name>
</gene>
<evidence type="ECO:0000313" key="1">
    <source>
        <dbReference type="EMBL" id="MEN5388251.1"/>
    </source>
</evidence>
<name>A0ABV0C5D7_9GAMM</name>
<sequence length="189" mass="21000">MLARVIRAIESLALSELYGGIRKPMQNFRSTLALLVAAGCCVAPDMAHAFQLVREEADIKLIDGTPAICIPQKAKGSFPVANLLLLEYYTLESKSWAISLKDDAKPMKLKPGNCIAYGSIPDGYERDGPDNRENSQLKLNTTYYFQAIRQIPNLWYLRTAIYEATFCLKTDADGALSIQKKSACPDFSR</sequence>
<dbReference type="Proteomes" id="UP001400166">
    <property type="component" value="Unassembled WGS sequence"/>
</dbReference>
<reference evidence="1 2" key="1">
    <citation type="submission" date="2024-04" db="EMBL/GenBank/DDBJ databases">
        <title>WGS of bacteria from Torrens River.</title>
        <authorList>
            <person name="Wyrsch E.R."/>
            <person name="Drigo B."/>
        </authorList>
    </citation>
    <scope>NUCLEOTIDE SEQUENCE [LARGE SCALE GENOMIC DNA]</scope>
    <source>
        <strain evidence="1 2">TWI153</strain>
    </source>
</reference>
<dbReference type="RefSeq" id="WP_346469169.1">
    <property type="nucleotide sequence ID" value="NZ_JBDJOF010000001.1"/>
</dbReference>
<dbReference type="EMBL" id="JBDJOF010000001">
    <property type="protein sequence ID" value="MEN5388251.1"/>
    <property type="molecule type" value="Genomic_DNA"/>
</dbReference>